<reference evidence="20 21" key="1">
    <citation type="submission" date="2018-12" db="EMBL/GenBank/DDBJ databases">
        <title>Vibrio sp. isolated from China Sea.</title>
        <authorList>
            <person name="Li Y."/>
        </authorList>
    </citation>
    <scope>NUCLEOTIDE SEQUENCE [LARGE SCALE GENOMIC DNA]</scope>
    <source>
        <strain evidence="20 21">BEI207</strain>
    </source>
</reference>
<dbReference type="OrthoDB" id="9760494at2"/>
<dbReference type="Pfam" id="PF00593">
    <property type="entry name" value="TonB_dep_Rec_b-barrel"/>
    <property type="match status" value="1"/>
</dbReference>
<dbReference type="CDD" id="cd01347">
    <property type="entry name" value="ligand_gated_channel"/>
    <property type="match status" value="1"/>
</dbReference>
<dbReference type="InterPro" id="IPR039426">
    <property type="entry name" value="TonB-dep_rcpt-like"/>
</dbReference>
<dbReference type="GO" id="GO:0009279">
    <property type="term" value="C:cell outer membrane"/>
    <property type="evidence" value="ECO:0007669"/>
    <property type="project" value="UniProtKB-SubCell"/>
</dbReference>
<evidence type="ECO:0000256" key="13">
    <source>
        <dbReference type="ARBA" id="ARBA00023237"/>
    </source>
</evidence>
<feature type="domain" description="TonB-dependent receptor-like beta-barrel" evidence="18">
    <location>
        <begin position="232"/>
        <end position="633"/>
    </location>
</feature>
<dbReference type="InterPro" id="IPR037066">
    <property type="entry name" value="Plug_dom_sf"/>
</dbReference>
<evidence type="ECO:0000256" key="4">
    <source>
        <dbReference type="ARBA" id="ARBA00022452"/>
    </source>
</evidence>
<evidence type="ECO:0000256" key="17">
    <source>
        <dbReference type="SAM" id="SignalP"/>
    </source>
</evidence>
<protein>
    <submittedName>
        <fullName evidence="20">TonB-dependent siderophore receptor</fullName>
    </submittedName>
</protein>
<dbReference type="EMBL" id="RXZH01000001">
    <property type="protein sequence ID" value="RTZ17256.1"/>
    <property type="molecule type" value="Genomic_DNA"/>
</dbReference>
<feature type="chain" id="PRO_5018791938" evidence="17">
    <location>
        <begin position="29"/>
        <end position="670"/>
    </location>
</feature>
<dbReference type="GO" id="GO:0044718">
    <property type="term" value="P:siderophore transmembrane transport"/>
    <property type="evidence" value="ECO:0007669"/>
    <property type="project" value="TreeGrafter"/>
</dbReference>
<comment type="subcellular location">
    <subcellularLocation>
        <location evidence="1 14">Cell outer membrane</location>
        <topology evidence="1 14">Multi-pass membrane protein</topology>
    </subcellularLocation>
</comment>
<sequence>MERVKQHPKRLSVMAVAVCTALVAQAQAQDTTYLEDVVVWGTKVSSNSESLGAGDMSLKQADHMSDLLRDIPGVDVGGTHSVNQRINIRGLGETDLDIRLDGASQHANMFHHIGNLTLNPDILKSADIQVGNNSVTQNGLGGSVLFETKDAKDLLRYDEKFGTRVYGGYASNASQQGSLTVYGLLSEQVDAMLYGHMLSRDNFEDGRGVETIGVEGDTYNVLGKIGFEPSQLHRFELAYDLYRDSGDYNPRPDWSVDANQSRSEDELISTDYDRDTITLSYELKGDTNRGKVALYSSKTEITRDETNVVSRWPTDRLSVNSAENRNTGLNVQFQTDYQVANLDNTVTYGGDYMDKNSKSIYGGVLYADETAKSTAVFVENQLFLTSDLSVTAGIRFDDFKREAETGTNDFGDVTWSLSGEWSVAQDWTLFASTRSLFKGPELLESFIKYQTVAYLADDIKAETGQNTQGGIRFDKQIDEHFLSANLTVFKTEIDDYIVSEYDFASAGYQIYNLGDVEFSGLELSASYGYQNFQSKVSYSRSDNEDKTNGGPVLDTVGRSARSLDVGDSIAVTLDYQADEIDTIFGWTSIVVLEEDNVLDGAPVKESYDVHNLYAQWIPSQVEDLSVTFGIDNIFDATYASHASKTGAVGDVRADDYEPGRNFKLSAAYQF</sequence>
<evidence type="ECO:0000256" key="2">
    <source>
        <dbReference type="ARBA" id="ARBA00009810"/>
    </source>
</evidence>
<keyword evidence="10 16" id="KW-0798">TonB box</keyword>
<accession>A0A3S0MQ04</accession>
<dbReference type="InterPro" id="IPR010105">
    <property type="entry name" value="TonB_sidphr_rcpt"/>
</dbReference>
<proteinExistence type="inferred from homology"/>
<keyword evidence="8" id="KW-0408">Iron</keyword>
<comment type="caution">
    <text evidence="20">The sequence shown here is derived from an EMBL/GenBank/DDBJ whole genome shotgun (WGS) entry which is preliminary data.</text>
</comment>
<dbReference type="PROSITE" id="PS52016">
    <property type="entry name" value="TONB_DEPENDENT_REC_3"/>
    <property type="match status" value="1"/>
</dbReference>
<dbReference type="PROSITE" id="PS01156">
    <property type="entry name" value="TONB_DEPENDENT_REC_2"/>
    <property type="match status" value="1"/>
</dbReference>
<keyword evidence="3 14" id="KW-0813">Transport</keyword>
<keyword evidence="7 17" id="KW-0732">Signal</keyword>
<evidence type="ECO:0000256" key="8">
    <source>
        <dbReference type="ARBA" id="ARBA00023004"/>
    </source>
</evidence>
<dbReference type="InterPro" id="IPR000531">
    <property type="entry name" value="Beta-barrel_TonB"/>
</dbReference>
<dbReference type="SUPFAM" id="SSF56935">
    <property type="entry name" value="Porins"/>
    <property type="match status" value="1"/>
</dbReference>
<keyword evidence="9" id="KW-0406">Ion transport</keyword>
<feature type="short sequence motif" description="TonB C-terminal box" evidence="15">
    <location>
        <begin position="653"/>
        <end position="670"/>
    </location>
</feature>
<keyword evidence="21" id="KW-1185">Reference proteome</keyword>
<keyword evidence="4 14" id="KW-1134">Transmembrane beta strand</keyword>
<dbReference type="PANTHER" id="PTHR30069">
    <property type="entry name" value="TONB-DEPENDENT OUTER MEMBRANE RECEPTOR"/>
    <property type="match status" value="1"/>
</dbReference>
<feature type="signal peptide" evidence="17">
    <location>
        <begin position="1"/>
        <end position="28"/>
    </location>
</feature>
<dbReference type="Pfam" id="PF07715">
    <property type="entry name" value="Plug"/>
    <property type="match status" value="1"/>
</dbReference>
<evidence type="ECO:0000256" key="16">
    <source>
        <dbReference type="RuleBase" id="RU003357"/>
    </source>
</evidence>
<dbReference type="InterPro" id="IPR010917">
    <property type="entry name" value="TonB_rcpt_CS"/>
</dbReference>
<evidence type="ECO:0000256" key="5">
    <source>
        <dbReference type="ARBA" id="ARBA00022496"/>
    </source>
</evidence>
<dbReference type="NCBIfam" id="TIGR01783">
    <property type="entry name" value="TonB-siderophor"/>
    <property type="match status" value="1"/>
</dbReference>
<dbReference type="GO" id="GO:0038023">
    <property type="term" value="F:signaling receptor activity"/>
    <property type="evidence" value="ECO:0007669"/>
    <property type="project" value="InterPro"/>
</dbReference>
<comment type="similarity">
    <text evidence="2 14 16">Belongs to the TonB-dependent receptor family.</text>
</comment>
<evidence type="ECO:0000256" key="10">
    <source>
        <dbReference type="ARBA" id="ARBA00023077"/>
    </source>
</evidence>
<feature type="domain" description="TonB-dependent receptor plug" evidence="19">
    <location>
        <begin position="44"/>
        <end position="137"/>
    </location>
</feature>
<evidence type="ECO:0000256" key="6">
    <source>
        <dbReference type="ARBA" id="ARBA00022692"/>
    </source>
</evidence>
<dbReference type="GO" id="GO:0015344">
    <property type="term" value="F:siderophore uptake transmembrane transporter activity"/>
    <property type="evidence" value="ECO:0007669"/>
    <property type="project" value="TreeGrafter"/>
</dbReference>
<dbReference type="Gene3D" id="2.40.170.20">
    <property type="entry name" value="TonB-dependent receptor, beta-barrel domain"/>
    <property type="match status" value="1"/>
</dbReference>
<keyword evidence="5" id="KW-0410">Iron transport</keyword>
<dbReference type="InterPro" id="IPR012910">
    <property type="entry name" value="Plug_dom"/>
</dbReference>
<name>A0A3S0MQ04_9VIBR</name>
<dbReference type="InterPro" id="IPR036942">
    <property type="entry name" value="Beta-barrel_TonB_sf"/>
</dbReference>
<dbReference type="Gene3D" id="2.170.130.10">
    <property type="entry name" value="TonB-dependent receptor, plug domain"/>
    <property type="match status" value="1"/>
</dbReference>
<evidence type="ECO:0000313" key="20">
    <source>
        <dbReference type="EMBL" id="RTZ17256.1"/>
    </source>
</evidence>
<evidence type="ECO:0000256" key="7">
    <source>
        <dbReference type="ARBA" id="ARBA00022729"/>
    </source>
</evidence>
<evidence type="ECO:0000259" key="19">
    <source>
        <dbReference type="Pfam" id="PF07715"/>
    </source>
</evidence>
<dbReference type="Proteomes" id="UP000268973">
    <property type="component" value="Unassembled WGS sequence"/>
</dbReference>
<evidence type="ECO:0000256" key="14">
    <source>
        <dbReference type="PROSITE-ProRule" id="PRU01360"/>
    </source>
</evidence>
<dbReference type="AlphaFoldDB" id="A0A3S0MQ04"/>
<evidence type="ECO:0000256" key="11">
    <source>
        <dbReference type="ARBA" id="ARBA00023136"/>
    </source>
</evidence>
<dbReference type="RefSeq" id="WP_126572012.1">
    <property type="nucleotide sequence ID" value="NZ_RXZH01000001.1"/>
</dbReference>
<dbReference type="PANTHER" id="PTHR30069:SF41">
    <property type="entry name" value="HEME_HEMOPEXIN UTILIZATION PROTEIN C"/>
    <property type="match status" value="1"/>
</dbReference>
<evidence type="ECO:0000256" key="9">
    <source>
        <dbReference type="ARBA" id="ARBA00023065"/>
    </source>
</evidence>
<organism evidence="20 21">
    <name type="scientific">Vibrio aquaticus</name>
    <dbReference type="NCBI Taxonomy" id="2496559"/>
    <lineage>
        <taxon>Bacteria</taxon>
        <taxon>Pseudomonadati</taxon>
        <taxon>Pseudomonadota</taxon>
        <taxon>Gammaproteobacteria</taxon>
        <taxon>Vibrionales</taxon>
        <taxon>Vibrionaceae</taxon>
        <taxon>Vibrio</taxon>
    </lineage>
</organism>
<keyword evidence="12 20" id="KW-0675">Receptor</keyword>
<evidence type="ECO:0000256" key="1">
    <source>
        <dbReference type="ARBA" id="ARBA00004571"/>
    </source>
</evidence>
<evidence type="ECO:0000256" key="12">
    <source>
        <dbReference type="ARBA" id="ARBA00023170"/>
    </source>
</evidence>
<evidence type="ECO:0000259" key="18">
    <source>
        <dbReference type="Pfam" id="PF00593"/>
    </source>
</evidence>
<evidence type="ECO:0000313" key="21">
    <source>
        <dbReference type="Proteomes" id="UP000268973"/>
    </source>
</evidence>
<keyword evidence="11 14" id="KW-0472">Membrane</keyword>
<gene>
    <name evidence="20" type="ORF">EJ063_00280</name>
</gene>
<keyword evidence="6 14" id="KW-0812">Transmembrane</keyword>
<keyword evidence="13 14" id="KW-0998">Cell outer membrane</keyword>
<evidence type="ECO:0000256" key="15">
    <source>
        <dbReference type="PROSITE-ProRule" id="PRU10144"/>
    </source>
</evidence>
<evidence type="ECO:0000256" key="3">
    <source>
        <dbReference type="ARBA" id="ARBA00022448"/>
    </source>
</evidence>